<gene>
    <name evidence="1" type="ORF">D4N35_009935</name>
</gene>
<dbReference type="Pfam" id="PF10720">
    <property type="entry name" value="DUF2515"/>
    <property type="match status" value="1"/>
</dbReference>
<dbReference type="EMBL" id="QYTU02000019">
    <property type="protein sequence ID" value="RWR10409.1"/>
    <property type="molecule type" value="Genomic_DNA"/>
</dbReference>
<keyword evidence="2" id="KW-1185">Reference proteome</keyword>
<protein>
    <submittedName>
        <fullName evidence="1">DUF2515 domain-containing protein</fullName>
    </submittedName>
</protein>
<dbReference type="OrthoDB" id="2690514at2"/>
<evidence type="ECO:0000313" key="2">
    <source>
        <dbReference type="Proteomes" id="UP000273811"/>
    </source>
</evidence>
<evidence type="ECO:0000313" key="1">
    <source>
        <dbReference type="EMBL" id="RWR10409.1"/>
    </source>
</evidence>
<sequence length="328" mass="39476">MKPGSPFDRIRSNEYFIINRIRQEEFRGNKDNISRTKCYQRFFLENPEIAWSFLASMVSRNTGWNMGDLYGEIIPEILDEKTRKNLFLSLERANWIIFKDAFPQLLIYQYSKKTGRPMFHLLDHFNVSGFMQNEWRHFWKRGERKRLLYALIVNEQHVIQQPVILHPSYKYKIFHSAFFVLHELLHFNCIVFPTANGELYGESVVQFKNVWKRIHLGKRLASILFDNDLYPRFLHFAVKTEPTGSRYDYERYAYERKNRKNPFIRAVLPIIEHHERAVEDWSLKHPPKRGWPKAPCMKKPAAVTDWFYQKQEQLRLYHLAKQLFSNAP</sequence>
<dbReference type="InterPro" id="IPR019658">
    <property type="entry name" value="DUF2515"/>
</dbReference>
<proteinExistence type="predicted"/>
<organism evidence="1 2">
    <name type="scientific">Siminovitchia fortis</name>
    <dbReference type="NCBI Taxonomy" id="254758"/>
    <lineage>
        <taxon>Bacteria</taxon>
        <taxon>Bacillati</taxon>
        <taxon>Bacillota</taxon>
        <taxon>Bacilli</taxon>
        <taxon>Bacillales</taxon>
        <taxon>Bacillaceae</taxon>
        <taxon>Siminovitchia</taxon>
    </lineage>
</organism>
<dbReference type="AlphaFoldDB" id="A0A443IRX3"/>
<name>A0A443IRX3_9BACI</name>
<reference evidence="1" key="1">
    <citation type="submission" date="2018-12" db="EMBL/GenBank/DDBJ databases">
        <authorList>
            <person name="Sun L."/>
            <person name="Chen Z."/>
        </authorList>
    </citation>
    <scope>NUCLEOTIDE SEQUENCE [LARGE SCALE GENOMIC DNA]</scope>
    <source>
        <strain evidence="1">DSM 16012</strain>
    </source>
</reference>
<comment type="caution">
    <text evidence="1">The sequence shown here is derived from an EMBL/GenBank/DDBJ whole genome shotgun (WGS) entry which is preliminary data.</text>
</comment>
<dbReference type="RefSeq" id="WP_120073073.1">
    <property type="nucleotide sequence ID" value="NZ_CP126113.1"/>
</dbReference>
<accession>A0A443IRX3</accession>
<dbReference type="Proteomes" id="UP000273811">
    <property type="component" value="Unassembled WGS sequence"/>
</dbReference>